<keyword evidence="9" id="KW-1185">Reference proteome</keyword>
<feature type="transmembrane region" description="Helical" evidence="6">
    <location>
        <begin position="372"/>
        <end position="393"/>
    </location>
</feature>
<organism evidence="8 9">
    <name type="scientific">Zalerion maritima</name>
    <dbReference type="NCBI Taxonomy" id="339359"/>
    <lineage>
        <taxon>Eukaryota</taxon>
        <taxon>Fungi</taxon>
        <taxon>Dikarya</taxon>
        <taxon>Ascomycota</taxon>
        <taxon>Pezizomycotina</taxon>
        <taxon>Sordariomycetes</taxon>
        <taxon>Lulworthiomycetidae</taxon>
        <taxon>Lulworthiales</taxon>
        <taxon>Lulworthiaceae</taxon>
        <taxon>Zalerion</taxon>
    </lineage>
</organism>
<dbReference type="AlphaFoldDB" id="A0AAD5WUY0"/>
<evidence type="ECO:0000313" key="8">
    <source>
        <dbReference type="EMBL" id="KAJ2902891.1"/>
    </source>
</evidence>
<dbReference type="PANTHER" id="PTHR23501">
    <property type="entry name" value="MAJOR FACILITATOR SUPERFAMILY"/>
    <property type="match status" value="1"/>
</dbReference>
<feature type="transmembrane region" description="Helical" evidence="6">
    <location>
        <begin position="110"/>
        <end position="136"/>
    </location>
</feature>
<dbReference type="GO" id="GO:0022857">
    <property type="term" value="F:transmembrane transporter activity"/>
    <property type="evidence" value="ECO:0007669"/>
    <property type="project" value="InterPro"/>
</dbReference>
<dbReference type="EMBL" id="JAKWBI020000097">
    <property type="protein sequence ID" value="KAJ2902891.1"/>
    <property type="molecule type" value="Genomic_DNA"/>
</dbReference>
<evidence type="ECO:0000256" key="6">
    <source>
        <dbReference type="SAM" id="Phobius"/>
    </source>
</evidence>
<evidence type="ECO:0000256" key="4">
    <source>
        <dbReference type="ARBA" id="ARBA00022989"/>
    </source>
</evidence>
<sequence length="582" mass="63234">MWPHALHHCFSRTREAIEKTTPPATENTSDDEGVYHVGWWRLVLVTVALSLSVFCVSLDNTIVATAIPRITDEFNSINDIGWYGSVYLFGITTFQLMYGKWYSFYPAKWVFLSALFLFEAGSLVCALANGSALLIIGRAISSVGAAGVFTGALLIVSTMVSLRTRSAYTSILIAMYGIASVAGPLLGGAFTDRISWRWCWFPNQEILSFIEADVFNLSRSSFYINLPFGGATAIALLFFFKSPPPPSTTNEDGFRIGWRERLNEFDISGTTALVPSIVCLLLALQWGGSEYSWANWRIILAFVLFGVLFTVFIAIQILKGERATVVPRVMKKRGVWSSAIFGVGLNAAFYVLVYFIPIWFQAIKGVSAAKSGIMNIPMILSFAILALVTGVAITLTGYYAPFMILSSVFLALGAGFITTFEPVTGHPSWIGYQVLFAAGAGFGFMQPMLAVQAVLDPPDIPVGTAIILFGNTLSGAVAISAAESVFLNRFIDGVAAQLPAELTAGQDLKELVLEIGATELQDFLTVYVPQYRDQVVLAYNNALADTWYIAVAMAALSILGSACADWVSVKRKKKIYVAGAAI</sequence>
<keyword evidence="3 6" id="KW-0812">Transmembrane</keyword>
<dbReference type="PROSITE" id="PS50850">
    <property type="entry name" value="MFS"/>
    <property type="match status" value="1"/>
</dbReference>
<proteinExistence type="predicted"/>
<comment type="subcellular location">
    <subcellularLocation>
        <location evidence="1">Membrane</location>
        <topology evidence="1">Multi-pass membrane protein</topology>
    </subcellularLocation>
</comment>
<dbReference type="SUPFAM" id="SSF103473">
    <property type="entry name" value="MFS general substrate transporter"/>
    <property type="match status" value="1"/>
</dbReference>
<gene>
    <name evidence="8" type="ORF">MKZ38_010702</name>
</gene>
<dbReference type="Proteomes" id="UP001201980">
    <property type="component" value="Unassembled WGS sequence"/>
</dbReference>
<feature type="transmembrane region" description="Helical" evidence="6">
    <location>
        <begin position="429"/>
        <end position="449"/>
    </location>
</feature>
<keyword evidence="5 6" id="KW-0472">Membrane</keyword>
<feature type="transmembrane region" description="Helical" evidence="6">
    <location>
        <begin position="399"/>
        <end position="417"/>
    </location>
</feature>
<keyword evidence="4 6" id="KW-1133">Transmembrane helix</keyword>
<dbReference type="Pfam" id="PF07690">
    <property type="entry name" value="MFS_1"/>
    <property type="match status" value="1"/>
</dbReference>
<feature type="transmembrane region" description="Helical" evidence="6">
    <location>
        <begin position="338"/>
        <end position="360"/>
    </location>
</feature>
<evidence type="ECO:0000313" key="9">
    <source>
        <dbReference type="Proteomes" id="UP001201980"/>
    </source>
</evidence>
<feature type="transmembrane region" description="Helical" evidence="6">
    <location>
        <begin position="80"/>
        <end position="98"/>
    </location>
</feature>
<evidence type="ECO:0000256" key="3">
    <source>
        <dbReference type="ARBA" id="ARBA00022692"/>
    </source>
</evidence>
<dbReference type="CDD" id="cd17502">
    <property type="entry name" value="MFS_Azr1_MDR_like"/>
    <property type="match status" value="1"/>
</dbReference>
<evidence type="ECO:0000256" key="5">
    <source>
        <dbReference type="ARBA" id="ARBA00023136"/>
    </source>
</evidence>
<dbReference type="InterPro" id="IPR020846">
    <property type="entry name" value="MFS_dom"/>
</dbReference>
<evidence type="ECO:0000259" key="7">
    <source>
        <dbReference type="PROSITE" id="PS50850"/>
    </source>
</evidence>
<protein>
    <submittedName>
        <fullName evidence="8">Tetracycline resistance protein TetB/drug resistance transporter</fullName>
    </submittedName>
</protein>
<comment type="caution">
    <text evidence="8">The sequence shown here is derived from an EMBL/GenBank/DDBJ whole genome shotgun (WGS) entry which is preliminary data.</text>
</comment>
<reference evidence="8" key="1">
    <citation type="submission" date="2022-07" db="EMBL/GenBank/DDBJ databases">
        <title>Draft genome sequence of Zalerion maritima ATCC 34329, a (micro)plastics degrading marine fungus.</title>
        <authorList>
            <person name="Paco A."/>
            <person name="Goncalves M.F.M."/>
            <person name="Rocha-Santos T.A.P."/>
            <person name="Alves A."/>
        </authorList>
    </citation>
    <scope>NUCLEOTIDE SEQUENCE</scope>
    <source>
        <strain evidence="8">ATCC 34329</strain>
    </source>
</reference>
<feature type="transmembrane region" description="Helical" evidence="6">
    <location>
        <begin position="143"/>
        <end position="162"/>
    </location>
</feature>
<dbReference type="FunFam" id="1.20.1250.20:FF:000196">
    <property type="entry name" value="MFS toxin efflux pump (AflT)"/>
    <property type="match status" value="1"/>
</dbReference>
<feature type="transmembrane region" description="Helical" evidence="6">
    <location>
        <begin position="222"/>
        <end position="240"/>
    </location>
</feature>
<keyword evidence="2" id="KW-0813">Transport</keyword>
<feature type="transmembrane region" description="Helical" evidence="6">
    <location>
        <begin position="168"/>
        <end position="190"/>
    </location>
</feature>
<dbReference type="InterPro" id="IPR011701">
    <property type="entry name" value="MFS"/>
</dbReference>
<feature type="domain" description="Major facilitator superfamily (MFS) profile" evidence="7">
    <location>
        <begin position="45"/>
        <end position="582"/>
    </location>
</feature>
<dbReference type="Gene3D" id="1.20.1250.20">
    <property type="entry name" value="MFS general substrate transporter like domains"/>
    <property type="match status" value="2"/>
</dbReference>
<dbReference type="InterPro" id="IPR036259">
    <property type="entry name" value="MFS_trans_sf"/>
</dbReference>
<name>A0AAD5WUY0_9PEZI</name>
<feature type="transmembrane region" description="Helical" evidence="6">
    <location>
        <begin position="39"/>
        <end position="59"/>
    </location>
</feature>
<dbReference type="PANTHER" id="PTHR23501:SF199">
    <property type="entry name" value="MFS EFFLUX TRANSPORTER INPD-RELATED"/>
    <property type="match status" value="1"/>
</dbReference>
<feature type="transmembrane region" description="Helical" evidence="6">
    <location>
        <begin position="547"/>
        <end position="567"/>
    </location>
</feature>
<feature type="transmembrane region" description="Helical" evidence="6">
    <location>
        <begin position="298"/>
        <end position="318"/>
    </location>
</feature>
<accession>A0AAD5WUY0</accession>
<dbReference type="GO" id="GO:0005886">
    <property type="term" value="C:plasma membrane"/>
    <property type="evidence" value="ECO:0007669"/>
    <property type="project" value="TreeGrafter"/>
</dbReference>
<evidence type="ECO:0000256" key="1">
    <source>
        <dbReference type="ARBA" id="ARBA00004141"/>
    </source>
</evidence>
<evidence type="ECO:0000256" key="2">
    <source>
        <dbReference type="ARBA" id="ARBA00022448"/>
    </source>
</evidence>